<organism evidence="11 12">
    <name type="scientific">Canicola haemoglobinophilus</name>
    <dbReference type="NCBI Taxonomy" id="733"/>
    <lineage>
        <taxon>Bacteria</taxon>
        <taxon>Pseudomonadati</taxon>
        <taxon>Pseudomonadota</taxon>
        <taxon>Gammaproteobacteria</taxon>
        <taxon>Pasteurellales</taxon>
        <taxon>Pasteurellaceae</taxon>
        <taxon>Canicola</taxon>
    </lineage>
</organism>
<dbReference type="InterPro" id="IPR027417">
    <property type="entry name" value="P-loop_NTPase"/>
</dbReference>
<dbReference type="PROSITE" id="PS51186">
    <property type="entry name" value="GNAT"/>
    <property type="match status" value="1"/>
</dbReference>
<dbReference type="EMBL" id="UGHF01000001">
    <property type="protein sequence ID" value="STO59917.1"/>
    <property type="molecule type" value="Genomic_DNA"/>
</dbReference>
<dbReference type="Gene3D" id="1.20.120.890">
    <property type="entry name" value="tRNA(Met) cytidine acetyltransferase, tail domain"/>
    <property type="match status" value="1"/>
</dbReference>
<comment type="function">
    <text evidence="9">Catalyzes the formation of N(4)-acetylcytidine (ac(4)C) at the wobble position of tRNA(Met), by using acetyl-CoA as an acetyl donor and ATP (or GTP).</text>
</comment>
<evidence type="ECO:0000259" key="10">
    <source>
        <dbReference type="PROSITE" id="PS51186"/>
    </source>
</evidence>
<keyword evidence="6 9" id="KW-0067">ATP-binding</keyword>
<dbReference type="InterPro" id="IPR024914">
    <property type="entry name" value="tRNA_acetyltr_TmcA"/>
</dbReference>
<dbReference type="EC" id="2.3.1.193" evidence="9"/>
<keyword evidence="5 9" id="KW-0547">Nucleotide-binding</keyword>
<protein>
    <recommendedName>
        <fullName evidence="9">tRNA(Met) cytidine acetyltransferase TmcA</fullName>
        <ecNumber evidence="9">2.3.1.193</ecNumber>
    </recommendedName>
</protein>
<evidence type="ECO:0000256" key="4">
    <source>
        <dbReference type="ARBA" id="ARBA00022694"/>
    </source>
</evidence>
<keyword evidence="4 9" id="KW-0819">tRNA processing</keyword>
<feature type="domain" description="N-acetyltransferase" evidence="10">
    <location>
        <begin position="353"/>
        <end position="535"/>
    </location>
</feature>
<dbReference type="GO" id="GO:1990883">
    <property type="term" value="F:18S rRNA cytidine N-acetyltransferase activity"/>
    <property type="evidence" value="ECO:0007669"/>
    <property type="project" value="TreeGrafter"/>
</dbReference>
<evidence type="ECO:0000256" key="7">
    <source>
        <dbReference type="ARBA" id="ARBA00022884"/>
    </source>
</evidence>
<dbReference type="Pfam" id="PF05127">
    <property type="entry name" value="NAT10_TcmA_helicase"/>
    <property type="match status" value="1"/>
</dbReference>
<comment type="caution">
    <text evidence="9">Lacks conserved residue(s) required for the propagation of feature annotation.</text>
</comment>
<dbReference type="InterPro" id="IPR013562">
    <property type="entry name" value="TmcA/NAT10_N"/>
</dbReference>
<evidence type="ECO:0000256" key="2">
    <source>
        <dbReference type="ARBA" id="ARBA00022555"/>
    </source>
</evidence>
<dbReference type="Gene3D" id="3.40.630.30">
    <property type="match status" value="1"/>
</dbReference>
<keyword evidence="3 9" id="KW-0808">Transferase</keyword>
<dbReference type="Gene3D" id="3.40.50.11040">
    <property type="match status" value="1"/>
</dbReference>
<dbReference type="RefSeq" id="WP_078217987.1">
    <property type="nucleotide sequence ID" value="NZ_MUXZ01000008.1"/>
</dbReference>
<reference evidence="11 12" key="1">
    <citation type="submission" date="2018-06" db="EMBL/GenBank/DDBJ databases">
        <authorList>
            <consortium name="Pathogen Informatics"/>
            <person name="Doyle S."/>
        </authorList>
    </citation>
    <scope>NUCLEOTIDE SEQUENCE [LARGE SCALE GENOMIC DNA]</scope>
    <source>
        <strain evidence="11 12">NCTC1659</strain>
    </source>
</reference>
<dbReference type="InterPro" id="IPR000182">
    <property type="entry name" value="GNAT_dom"/>
</dbReference>
<keyword evidence="7 9" id="KW-0694">RNA-binding</keyword>
<dbReference type="Pfam" id="PF17176">
    <property type="entry name" value="tRNA_bind_3"/>
    <property type="match status" value="1"/>
</dbReference>
<dbReference type="Pfam" id="PF13718">
    <property type="entry name" value="GNAT_acetyltr_2"/>
    <property type="match status" value="2"/>
</dbReference>
<dbReference type="Proteomes" id="UP000254329">
    <property type="component" value="Unassembled WGS sequence"/>
</dbReference>
<keyword evidence="2 9" id="KW-0820">tRNA-binding</keyword>
<name>A0A377HUP0_9PAST</name>
<dbReference type="GO" id="GO:1904812">
    <property type="term" value="P:rRNA acetylation involved in maturation of SSU-rRNA"/>
    <property type="evidence" value="ECO:0007669"/>
    <property type="project" value="TreeGrafter"/>
</dbReference>
<dbReference type="HAMAP" id="MF_01886">
    <property type="entry name" value="tRNA_acetyltr_TmcA"/>
    <property type="match status" value="1"/>
</dbReference>
<feature type="binding site" evidence="9">
    <location>
        <position position="500"/>
    </location>
    <ligand>
        <name>acetyl-CoA</name>
        <dbReference type="ChEBI" id="CHEBI:57288"/>
    </ligand>
</feature>
<dbReference type="GO" id="GO:0005524">
    <property type="term" value="F:ATP binding"/>
    <property type="evidence" value="ECO:0007669"/>
    <property type="project" value="UniProtKB-UniRule"/>
</dbReference>
<feature type="binding site" evidence="9">
    <location>
        <position position="169"/>
    </location>
    <ligand>
        <name>ATP</name>
        <dbReference type="ChEBI" id="CHEBI:30616"/>
    </ligand>
</feature>
<evidence type="ECO:0000256" key="9">
    <source>
        <dbReference type="HAMAP-Rule" id="MF_01886"/>
    </source>
</evidence>
<proteinExistence type="inferred from homology"/>
<dbReference type="SUPFAM" id="SSF55729">
    <property type="entry name" value="Acyl-CoA N-acyltransferases (Nat)"/>
    <property type="match status" value="1"/>
</dbReference>
<evidence type="ECO:0000256" key="5">
    <source>
        <dbReference type="ARBA" id="ARBA00022741"/>
    </source>
</evidence>
<dbReference type="AlphaFoldDB" id="A0A377HUP0"/>
<evidence type="ECO:0000256" key="6">
    <source>
        <dbReference type="ARBA" id="ARBA00022840"/>
    </source>
</evidence>
<dbReference type="GO" id="GO:0000049">
    <property type="term" value="F:tRNA binding"/>
    <property type="evidence" value="ECO:0007669"/>
    <property type="project" value="UniProtKB-UniRule"/>
</dbReference>
<comment type="subcellular location">
    <subcellularLocation>
        <location evidence="9">Cytoplasm</location>
    </subcellularLocation>
</comment>
<keyword evidence="8 9" id="KW-0012">Acyltransferase</keyword>
<dbReference type="InterPro" id="IPR032672">
    <property type="entry name" value="TmcA/NAT10/Kre33"/>
</dbReference>
<keyword evidence="12" id="KW-1185">Reference proteome</keyword>
<dbReference type="InterPro" id="IPR038321">
    <property type="entry name" value="TmcA_C_sf"/>
</dbReference>
<dbReference type="GO" id="GO:0005737">
    <property type="term" value="C:cytoplasm"/>
    <property type="evidence" value="ECO:0007669"/>
    <property type="project" value="UniProtKB-SubCell"/>
</dbReference>
<comment type="catalytic activity">
    <reaction evidence="9">
        <text>cytidine(34) in elongator tRNA(Met) + acetyl-CoA + ATP + H2O = N(4)-acetylcytidine(34) in elongator tRNA(Met) + ADP + phosphate + CoA + H(+)</text>
        <dbReference type="Rhea" id="RHEA:43788"/>
        <dbReference type="Rhea" id="RHEA-COMP:10693"/>
        <dbReference type="Rhea" id="RHEA-COMP:10694"/>
        <dbReference type="ChEBI" id="CHEBI:15377"/>
        <dbReference type="ChEBI" id="CHEBI:15378"/>
        <dbReference type="ChEBI" id="CHEBI:30616"/>
        <dbReference type="ChEBI" id="CHEBI:43474"/>
        <dbReference type="ChEBI" id="CHEBI:57287"/>
        <dbReference type="ChEBI" id="CHEBI:57288"/>
        <dbReference type="ChEBI" id="CHEBI:74900"/>
        <dbReference type="ChEBI" id="CHEBI:82748"/>
        <dbReference type="ChEBI" id="CHEBI:456216"/>
        <dbReference type="EC" id="2.3.1.193"/>
    </reaction>
</comment>
<evidence type="ECO:0000256" key="8">
    <source>
        <dbReference type="ARBA" id="ARBA00023315"/>
    </source>
</evidence>
<dbReference type="CDD" id="cd04301">
    <property type="entry name" value="NAT_SF"/>
    <property type="match status" value="1"/>
</dbReference>
<dbReference type="GO" id="GO:0002101">
    <property type="term" value="P:tRNA wobble cytosine modification"/>
    <property type="evidence" value="ECO:0007669"/>
    <property type="project" value="UniProtKB-UniRule"/>
</dbReference>
<gene>
    <name evidence="9 11" type="primary">tmcA</name>
    <name evidence="11" type="ORF">NCTC1659_01182</name>
</gene>
<accession>A0A377HUP0</accession>
<evidence type="ECO:0000256" key="1">
    <source>
        <dbReference type="ARBA" id="ARBA00022490"/>
    </source>
</evidence>
<sequence>MLPHRHVQIIITPNLQDFSPHFLSPHSPNQDILWLGWERPTFNMNFCPVQKAKNLLGQEFANVIFDARQGFHLESLAIVAGTLKAGGTLNILLNHWQFLAQQEDIDSLRWAGVENVISTPHFIQHFQQLVQQFQFAISYSIAPILTQNSQPDCLFSAQLSTPIEANETQQKIIQQILQQQADMYFLTAKRGRGKSALLGLLSQQLKQKVYLTAANKSAVDILQKFAHQAVTFIAPDELVQNLTENPLQYEDAWLLVDEAAMLPVSTLDCFSAHFQHIVFSTTIHSYEGTGRGFSLKFKQRILQQQQRKSLEFELIEPLRWHNDDKLEPFIDALLLLNSEDDFPQSDYQPDKHIHIKSLNQQQLSTQLADFYGLLSLAHYRTSPVDLRRLFDAPKQRFYLAESEKKLLGGIWALEEGGLFEQELISAICRGERRPKGNLGAQLLAFQYLNAQACELRSLRISRIALQPNWQRKGIGQKLIVMMKTEKDIDFLSVSFGYSTELSNFWQKCGFNLVYLSEHKESSSGAYNALAICPLTEEGKVFSQQCINQFKRDFVLSDHALLSEVMLNQVIEEELTPFDLYSLQNFAFYHRTLFAARPALWRLLKKVNASDCPTLRKHFAGEKDFSFCAGYRQGLVICRHEVKEMLQKYENFL</sequence>
<dbReference type="GO" id="GO:0051392">
    <property type="term" value="F:tRNA cytidine N4-acetyltransferase activity"/>
    <property type="evidence" value="ECO:0007669"/>
    <property type="project" value="UniProtKB-UniRule"/>
</dbReference>
<evidence type="ECO:0000313" key="12">
    <source>
        <dbReference type="Proteomes" id="UP000254329"/>
    </source>
</evidence>
<feature type="binding site" evidence="9">
    <location>
        <position position="319"/>
    </location>
    <ligand>
        <name>ATP</name>
        <dbReference type="ChEBI" id="CHEBI:30616"/>
    </ligand>
</feature>
<dbReference type="InterPro" id="IPR033442">
    <property type="entry name" value="TmcA_tRNA_bind"/>
</dbReference>
<evidence type="ECO:0000313" key="11">
    <source>
        <dbReference type="EMBL" id="STO59917.1"/>
    </source>
</evidence>
<dbReference type="STRING" id="733.B0186_03375"/>
<dbReference type="Gene3D" id="3.40.50.300">
    <property type="entry name" value="P-loop containing nucleotide triphosphate hydrolases"/>
    <property type="match status" value="1"/>
</dbReference>
<dbReference type="PANTHER" id="PTHR10925:SF5">
    <property type="entry name" value="RNA CYTIDINE ACETYLTRANSFERASE"/>
    <property type="match status" value="1"/>
</dbReference>
<dbReference type="Pfam" id="PF08351">
    <property type="entry name" value="TmcA_N"/>
    <property type="match status" value="1"/>
</dbReference>
<dbReference type="InterPro" id="IPR007807">
    <property type="entry name" value="TcmA/NAT10_helicase"/>
</dbReference>
<dbReference type="PANTHER" id="PTHR10925">
    <property type="entry name" value="N-ACETYLTRANSFERASE 10"/>
    <property type="match status" value="1"/>
</dbReference>
<keyword evidence="1 9" id="KW-0963">Cytoplasm</keyword>
<comment type="similarity">
    <text evidence="9">Belongs to the TmcA family.</text>
</comment>
<dbReference type="GO" id="GO:0051391">
    <property type="term" value="P:tRNA acetylation"/>
    <property type="evidence" value="ECO:0007669"/>
    <property type="project" value="UniProtKB-UniRule"/>
</dbReference>
<evidence type="ECO:0000256" key="3">
    <source>
        <dbReference type="ARBA" id="ARBA00022679"/>
    </source>
</evidence>
<dbReference type="SUPFAM" id="SSF52540">
    <property type="entry name" value="P-loop containing nucleoside triphosphate hydrolases"/>
    <property type="match status" value="1"/>
</dbReference>
<dbReference type="InterPro" id="IPR016181">
    <property type="entry name" value="Acyl_CoA_acyltransferase"/>
</dbReference>